<dbReference type="PANTHER" id="PTHR10335">
    <property type="entry name" value="RRNA 2-O-METHYLTRANSFERASE FIBRILLARIN"/>
    <property type="match status" value="1"/>
</dbReference>
<dbReference type="Gene3D" id="3.40.50.150">
    <property type="entry name" value="Vaccinia Virus protein VP39"/>
    <property type="match status" value="1"/>
</dbReference>
<dbReference type="Gene3D" id="3.30.200.20">
    <property type="entry name" value="Phosphorylase Kinase, domain 1"/>
    <property type="match status" value="1"/>
</dbReference>
<sequence>MARIEIRNHPKFQNVFISGPPGKLKLYTKNLISGKRVYGERLLNFNGVEYREWDPYRSKLAAIILENPISSFFTENLKCLYLGASSGTTISHLSDMLQNGIIFGVEFSERSLRQMIQNTSERQNVIPILGDARFPESFAKFIFSEIDLIYQDVAQPRQAEIALANCNYYLKENGLLILAIKSQSIDSVKSSEYIYTQERTILEKAHYSILERINIHKYAANHIIFIVRKST</sequence>
<dbReference type="InterPro" id="IPR000692">
    <property type="entry name" value="Fibrillarin"/>
</dbReference>
<dbReference type="Pfam" id="PF01269">
    <property type="entry name" value="Fibrillarin"/>
    <property type="match status" value="1"/>
</dbReference>
<dbReference type="EMBL" id="LAZR01003890">
    <property type="protein sequence ID" value="KKN13735.1"/>
    <property type="molecule type" value="Genomic_DNA"/>
</dbReference>
<evidence type="ECO:0000313" key="7">
    <source>
        <dbReference type="EMBL" id="KKN13735.1"/>
    </source>
</evidence>
<evidence type="ECO:0000256" key="4">
    <source>
        <dbReference type="ARBA" id="ARBA00022603"/>
    </source>
</evidence>
<evidence type="ECO:0000256" key="6">
    <source>
        <dbReference type="ARBA" id="ARBA00022884"/>
    </source>
</evidence>
<dbReference type="SMART" id="SM01206">
    <property type="entry name" value="Fibrillarin"/>
    <property type="match status" value="1"/>
</dbReference>
<keyword evidence="4" id="KW-0489">Methyltransferase</keyword>
<dbReference type="SUPFAM" id="SSF53335">
    <property type="entry name" value="S-adenosyl-L-methionine-dependent methyltransferases"/>
    <property type="match status" value="1"/>
</dbReference>
<proteinExistence type="inferred from homology"/>
<dbReference type="PANTHER" id="PTHR10335:SF17">
    <property type="entry name" value="FIBRILLARIN"/>
    <property type="match status" value="1"/>
</dbReference>
<dbReference type="GO" id="GO:0000494">
    <property type="term" value="P:box C/D sno(s)RNA 3'-end processing"/>
    <property type="evidence" value="ECO:0007669"/>
    <property type="project" value="TreeGrafter"/>
</dbReference>
<dbReference type="PRINTS" id="PR00052">
    <property type="entry name" value="FIBRILLARIN"/>
</dbReference>
<dbReference type="GO" id="GO:0008649">
    <property type="term" value="F:rRNA methyltransferase activity"/>
    <property type="evidence" value="ECO:0007669"/>
    <property type="project" value="TreeGrafter"/>
</dbReference>
<keyword evidence="3" id="KW-0698">rRNA processing</keyword>
<gene>
    <name evidence="7" type="ORF">LCGC14_1003360</name>
</gene>
<dbReference type="GO" id="GO:1990259">
    <property type="term" value="F:histone H2AQ104 methyltransferase activity"/>
    <property type="evidence" value="ECO:0007669"/>
    <property type="project" value="TreeGrafter"/>
</dbReference>
<dbReference type="PIRSF" id="PIRSF006540">
    <property type="entry name" value="Nop17p"/>
    <property type="match status" value="1"/>
</dbReference>
<keyword evidence="5" id="KW-0808">Transferase</keyword>
<evidence type="ECO:0000256" key="3">
    <source>
        <dbReference type="ARBA" id="ARBA00022552"/>
    </source>
</evidence>
<evidence type="ECO:0000256" key="5">
    <source>
        <dbReference type="ARBA" id="ARBA00022679"/>
    </source>
</evidence>
<dbReference type="InterPro" id="IPR029063">
    <property type="entry name" value="SAM-dependent_MTases_sf"/>
</dbReference>
<organism evidence="7">
    <name type="scientific">marine sediment metagenome</name>
    <dbReference type="NCBI Taxonomy" id="412755"/>
    <lineage>
        <taxon>unclassified sequences</taxon>
        <taxon>metagenomes</taxon>
        <taxon>ecological metagenomes</taxon>
    </lineage>
</organism>
<dbReference type="NCBIfam" id="NF003276">
    <property type="entry name" value="PRK04266.1-2"/>
    <property type="match status" value="1"/>
</dbReference>
<name>A0A0F9N2D8_9ZZZZ</name>
<keyword evidence="6" id="KW-0694">RNA-binding</keyword>
<evidence type="ECO:0000256" key="2">
    <source>
        <dbReference type="ARBA" id="ARBA00015190"/>
    </source>
</evidence>
<comment type="caution">
    <text evidence="7">The sequence shown here is derived from an EMBL/GenBank/DDBJ whole genome shotgun (WGS) entry which is preliminary data.</text>
</comment>
<dbReference type="GO" id="GO:0003723">
    <property type="term" value="F:RNA binding"/>
    <property type="evidence" value="ECO:0007669"/>
    <property type="project" value="UniProtKB-KW"/>
</dbReference>
<protein>
    <recommendedName>
        <fullName evidence="2">rRNA 2'-O-methyltransferase fibrillarin</fullName>
    </recommendedName>
</protein>
<dbReference type="AlphaFoldDB" id="A0A0F9N2D8"/>
<dbReference type="HAMAP" id="MF_00351">
    <property type="entry name" value="RNA_methyltransf_FlpA"/>
    <property type="match status" value="1"/>
</dbReference>
<comment type="similarity">
    <text evidence="1">Belongs to the methyltransferase superfamily. Fibrillarin family.</text>
</comment>
<reference evidence="7" key="1">
    <citation type="journal article" date="2015" name="Nature">
        <title>Complex archaea that bridge the gap between prokaryotes and eukaryotes.</title>
        <authorList>
            <person name="Spang A."/>
            <person name="Saw J.H."/>
            <person name="Jorgensen S.L."/>
            <person name="Zaremba-Niedzwiedzka K."/>
            <person name="Martijn J."/>
            <person name="Lind A.E."/>
            <person name="van Eijk R."/>
            <person name="Schleper C."/>
            <person name="Guy L."/>
            <person name="Ettema T.J."/>
        </authorList>
    </citation>
    <scope>NUCLEOTIDE SEQUENCE</scope>
</reference>
<evidence type="ECO:0000256" key="1">
    <source>
        <dbReference type="ARBA" id="ARBA00010632"/>
    </source>
</evidence>
<accession>A0A0F9N2D8</accession>